<evidence type="ECO:0000256" key="4">
    <source>
        <dbReference type="ARBA" id="ARBA00023136"/>
    </source>
</evidence>
<evidence type="ECO:0000256" key="3">
    <source>
        <dbReference type="ARBA" id="ARBA00022989"/>
    </source>
</evidence>
<evidence type="ECO:0000256" key="1">
    <source>
        <dbReference type="ARBA" id="ARBA00004141"/>
    </source>
</evidence>
<dbReference type="Proteomes" id="UP000609323">
    <property type="component" value="Unassembled WGS sequence"/>
</dbReference>
<accession>A0ABQ1FPY3</accession>
<keyword evidence="3 5" id="KW-1133">Transmembrane helix</keyword>
<evidence type="ECO:0000256" key="5">
    <source>
        <dbReference type="SAM" id="Phobius"/>
    </source>
</evidence>
<dbReference type="InterPro" id="IPR032808">
    <property type="entry name" value="DoxX"/>
</dbReference>
<reference evidence="7" key="1">
    <citation type="journal article" date="2019" name="Int. J. Syst. Evol. Microbiol.">
        <title>The Global Catalogue of Microorganisms (GCM) 10K type strain sequencing project: providing services to taxonomists for standard genome sequencing and annotation.</title>
        <authorList>
            <consortium name="The Broad Institute Genomics Platform"/>
            <consortium name="The Broad Institute Genome Sequencing Center for Infectious Disease"/>
            <person name="Wu L."/>
            <person name="Ma J."/>
        </authorList>
    </citation>
    <scope>NUCLEOTIDE SEQUENCE [LARGE SCALE GENOMIC DNA]</scope>
    <source>
        <strain evidence="7">CGMCC 1.15044</strain>
    </source>
</reference>
<dbReference type="EMBL" id="BMHF01000001">
    <property type="protein sequence ID" value="GGA24609.1"/>
    <property type="molecule type" value="Genomic_DNA"/>
</dbReference>
<feature type="transmembrane region" description="Helical" evidence="5">
    <location>
        <begin position="74"/>
        <end position="92"/>
    </location>
</feature>
<evidence type="ECO:0008006" key="8">
    <source>
        <dbReference type="Google" id="ProtNLM"/>
    </source>
</evidence>
<feature type="transmembrane region" description="Helical" evidence="5">
    <location>
        <begin position="48"/>
        <end position="67"/>
    </location>
</feature>
<gene>
    <name evidence="6" type="ORF">GCM10010917_06850</name>
</gene>
<keyword evidence="4 5" id="KW-0472">Membrane</keyword>
<comment type="caution">
    <text evidence="6">The sequence shown here is derived from an EMBL/GenBank/DDBJ whole genome shotgun (WGS) entry which is preliminary data.</text>
</comment>
<feature type="transmembrane region" description="Helical" evidence="5">
    <location>
        <begin position="20"/>
        <end position="42"/>
    </location>
</feature>
<evidence type="ECO:0000313" key="7">
    <source>
        <dbReference type="Proteomes" id="UP000609323"/>
    </source>
</evidence>
<proteinExistence type="predicted"/>
<protein>
    <recommendedName>
        <fullName evidence="8">DoxX family protein</fullName>
    </recommendedName>
</protein>
<keyword evidence="7" id="KW-1185">Reference proteome</keyword>
<organism evidence="6 7">
    <name type="scientific">Paenibacillus physcomitrellae</name>
    <dbReference type="NCBI Taxonomy" id="1619311"/>
    <lineage>
        <taxon>Bacteria</taxon>
        <taxon>Bacillati</taxon>
        <taxon>Bacillota</taxon>
        <taxon>Bacilli</taxon>
        <taxon>Bacillales</taxon>
        <taxon>Paenibacillaceae</taxon>
        <taxon>Paenibacillus</taxon>
    </lineage>
</organism>
<dbReference type="Pfam" id="PF13564">
    <property type="entry name" value="DoxX_2"/>
    <property type="match status" value="1"/>
</dbReference>
<evidence type="ECO:0000256" key="2">
    <source>
        <dbReference type="ARBA" id="ARBA00022692"/>
    </source>
</evidence>
<comment type="subcellular location">
    <subcellularLocation>
        <location evidence="1">Membrane</location>
        <topology evidence="1">Multi-pass membrane protein</topology>
    </subcellularLocation>
</comment>
<keyword evidence="2 5" id="KW-0812">Transmembrane</keyword>
<name>A0ABQ1FPY3_9BACL</name>
<sequence>MFAGVKTQIEAFKQLGLPQWFRIVTAIVQYIGVAGLIVGFWLPCIAGWSGVWLGITMLAAVFFHIKVKEPFSKAVPALVLALLALVLIWLNASSIPHPF</sequence>
<evidence type="ECO:0000313" key="6">
    <source>
        <dbReference type="EMBL" id="GGA24609.1"/>
    </source>
</evidence>